<keyword evidence="3" id="KW-1003">Cell membrane</keyword>
<proteinExistence type="inferred from homology"/>
<dbReference type="Pfam" id="PF04093">
    <property type="entry name" value="MreD"/>
    <property type="match status" value="1"/>
</dbReference>
<evidence type="ECO:0000256" key="7">
    <source>
        <dbReference type="ARBA" id="ARBA00023136"/>
    </source>
</evidence>
<dbReference type="InterPro" id="IPR007227">
    <property type="entry name" value="Cell_shape_determining_MreD"/>
</dbReference>
<dbReference type="InterPro" id="IPR017225">
    <property type="entry name" value="Cell_shape_determin_MreD_prd"/>
</dbReference>
<accession>A0A6I6DG06</accession>
<name>A0A6I6DG06_9FIRM</name>
<dbReference type="RefSeq" id="WP_156203876.1">
    <property type="nucleotide sequence ID" value="NZ_CP046457.1"/>
</dbReference>
<dbReference type="OrthoDB" id="9796616at2"/>
<evidence type="ECO:0000256" key="3">
    <source>
        <dbReference type="ARBA" id="ARBA00022475"/>
    </source>
</evidence>
<protein>
    <submittedName>
        <fullName evidence="9">Rod shape-determining protein MreD</fullName>
    </submittedName>
</protein>
<dbReference type="EMBL" id="CP046457">
    <property type="protein sequence ID" value="QGU00047.1"/>
    <property type="molecule type" value="Genomic_DNA"/>
</dbReference>
<keyword evidence="7 8" id="KW-0472">Membrane</keyword>
<keyword evidence="4 8" id="KW-0812">Transmembrane</keyword>
<evidence type="ECO:0000256" key="1">
    <source>
        <dbReference type="ARBA" id="ARBA00004651"/>
    </source>
</evidence>
<sequence length="164" mass="18585">MRYLILILLPFIAIFLQSTFFGEYSIKGVIPDLVLVFVVFYALFNDAKKSAVYGFYCGLLEDLYMGRFIGINALAKALTAYLIGRLQVIVFNENIFVGVLSIIVGTIMNTFILVIISTITIQVLNIDQVLFLTLLYQTLYNALLSIPIYIWYYYSSKKGLLSGQ</sequence>
<feature type="transmembrane region" description="Helical" evidence="8">
    <location>
        <begin position="129"/>
        <end position="154"/>
    </location>
</feature>
<keyword evidence="6 8" id="KW-1133">Transmembrane helix</keyword>
<feature type="transmembrane region" description="Helical" evidence="8">
    <location>
        <begin position="95"/>
        <end position="117"/>
    </location>
</feature>
<evidence type="ECO:0000256" key="8">
    <source>
        <dbReference type="SAM" id="Phobius"/>
    </source>
</evidence>
<dbReference type="NCBIfam" id="TIGR03426">
    <property type="entry name" value="shape_MreD"/>
    <property type="match status" value="1"/>
</dbReference>
<comment type="similarity">
    <text evidence="2">Belongs to the MreD family.</text>
</comment>
<dbReference type="GO" id="GO:0005886">
    <property type="term" value="C:plasma membrane"/>
    <property type="evidence" value="ECO:0007669"/>
    <property type="project" value="UniProtKB-SubCell"/>
</dbReference>
<evidence type="ECO:0000256" key="5">
    <source>
        <dbReference type="ARBA" id="ARBA00022960"/>
    </source>
</evidence>
<evidence type="ECO:0000313" key="10">
    <source>
        <dbReference type="Proteomes" id="UP000426444"/>
    </source>
</evidence>
<evidence type="ECO:0000256" key="2">
    <source>
        <dbReference type="ARBA" id="ARBA00007776"/>
    </source>
</evidence>
<dbReference type="KEGG" id="salq:SYNTR_1453"/>
<dbReference type="PIRSF" id="PIRSF037497">
    <property type="entry name" value="MreD_Clostridium/Treponema_prd"/>
    <property type="match status" value="1"/>
</dbReference>
<gene>
    <name evidence="9" type="ORF">SYNTR_1453</name>
</gene>
<reference evidence="10" key="1">
    <citation type="journal article" date="2019" name="Microbiology">
        <title>Complete Genome Sequence of an Uncultured Bacterium of the Candidate Phylum Bipolaricaulota.</title>
        <authorList>
            <person name="Kadnikov V.V."/>
            <person name="Mardanov A.V."/>
            <person name="Beletsky A.V."/>
            <person name="Frank Y.A."/>
            <person name="Karnachuk O.V."/>
            <person name="Ravin N.V."/>
        </authorList>
    </citation>
    <scope>NUCLEOTIDE SEQUENCE [LARGE SCALE GENOMIC DNA]</scope>
</reference>
<evidence type="ECO:0000256" key="4">
    <source>
        <dbReference type="ARBA" id="ARBA00022692"/>
    </source>
</evidence>
<evidence type="ECO:0000313" key="9">
    <source>
        <dbReference type="EMBL" id="QGU00047.1"/>
    </source>
</evidence>
<keyword evidence="10" id="KW-1185">Reference proteome</keyword>
<dbReference type="GO" id="GO:0008360">
    <property type="term" value="P:regulation of cell shape"/>
    <property type="evidence" value="ECO:0007669"/>
    <property type="project" value="UniProtKB-KW"/>
</dbReference>
<feature type="transmembrane region" description="Helical" evidence="8">
    <location>
        <begin position="28"/>
        <end position="44"/>
    </location>
</feature>
<organism evidence="9 10">
    <name type="scientific">Candidatus Syntrophocurvum alkaliphilum</name>
    <dbReference type="NCBI Taxonomy" id="2293317"/>
    <lineage>
        <taxon>Bacteria</taxon>
        <taxon>Bacillati</taxon>
        <taxon>Bacillota</taxon>
        <taxon>Clostridia</taxon>
        <taxon>Eubacteriales</taxon>
        <taxon>Syntrophomonadaceae</taxon>
        <taxon>Candidatus Syntrophocurvum</taxon>
    </lineage>
</organism>
<comment type="subcellular location">
    <subcellularLocation>
        <location evidence="1">Cell membrane</location>
        <topology evidence="1">Multi-pass membrane protein</topology>
    </subcellularLocation>
</comment>
<keyword evidence="5" id="KW-0133">Cell shape</keyword>
<dbReference type="AlphaFoldDB" id="A0A6I6DG06"/>
<evidence type="ECO:0000256" key="6">
    <source>
        <dbReference type="ARBA" id="ARBA00022989"/>
    </source>
</evidence>
<dbReference type="Proteomes" id="UP000426444">
    <property type="component" value="Chromosome"/>
</dbReference>